<dbReference type="InterPro" id="IPR050312">
    <property type="entry name" value="IolE/XylAMocC-like"/>
</dbReference>
<dbReference type="Gene3D" id="3.20.20.150">
    <property type="entry name" value="Divalent-metal-dependent TIM barrel enzymes"/>
    <property type="match status" value="1"/>
</dbReference>
<evidence type="ECO:0000313" key="3">
    <source>
        <dbReference type="Proteomes" id="UP000441585"/>
    </source>
</evidence>
<dbReference type="AlphaFoldDB" id="A0A6I2MIL9"/>
<dbReference type="PANTHER" id="PTHR12110">
    <property type="entry name" value="HYDROXYPYRUVATE ISOMERASE"/>
    <property type="match status" value="1"/>
</dbReference>
<accession>A0A6I2MIL9</accession>
<dbReference type="InterPro" id="IPR036237">
    <property type="entry name" value="Xyl_isomerase-like_sf"/>
</dbReference>
<gene>
    <name evidence="2" type="ORF">GJU41_20625</name>
</gene>
<keyword evidence="3" id="KW-1185">Reference proteome</keyword>
<name>A0A6I2MIL9_9BACI</name>
<dbReference type="EMBL" id="WKKF01000011">
    <property type="protein sequence ID" value="MRX56371.1"/>
    <property type="molecule type" value="Genomic_DNA"/>
</dbReference>
<evidence type="ECO:0000259" key="1">
    <source>
        <dbReference type="Pfam" id="PF01261"/>
    </source>
</evidence>
<proteinExistence type="predicted"/>
<dbReference type="InterPro" id="IPR013022">
    <property type="entry name" value="Xyl_isomerase-like_TIM-brl"/>
</dbReference>
<dbReference type="RefSeq" id="WP_070875779.1">
    <property type="nucleotide sequence ID" value="NZ_CAJGAA010000010.1"/>
</dbReference>
<evidence type="ECO:0000313" key="2">
    <source>
        <dbReference type="EMBL" id="MRX56371.1"/>
    </source>
</evidence>
<comment type="caution">
    <text evidence="2">The sequence shown here is derived from an EMBL/GenBank/DDBJ whole genome shotgun (WGS) entry which is preliminary data.</text>
</comment>
<dbReference type="Proteomes" id="UP000441585">
    <property type="component" value="Unassembled WGS sequence"/>
</dbReference>
<feature type="domain" description="Xylose isomerase-like TIM barrel" evidence="1">
    <location>
        <begin position="25"/>
        <end position="278"/>
    </location>
</feature>
<protein>
    <submittedName>
        <fullName evidence="2">TIM barrel protein</fullName>
    </submittedName>
</protein>
<reference evidence="2 3" key="1">
    <citation type="submission" date="2019-11" db="EMBL/GenBank/DDBJ databases">
        <title>Bacillus idriensis genome.</title>
        <authorList>
            <person name="Konopka E.N."/>
            <person name="Newman J.D."/>
        </authorList>
    </citation>
    <scope>NUCLEOTIDE SEQUENCE [LARGE SCALE GENOMIC DNA]</scope>
    <source>
        <strain evidence="2 3">DSM 19097</strain>
    </source>
</reference>
<sequence length="292" mass="32567">MKFGLSSYSLQAALRSGEMTILDVIRWAADHGSEHIEIVPLDFSLNGNEALIKQICRTCDETGIEISNYAIGANFVKESEESYEAEIDRVLKEVDIANQLGVKLMRHDVASRPLNETSIQHFEHDLPALTAACQRIADHAKKYGITTSVENHGYYIQASDRVLRLVDEVNRANFKTTLDVGNFLCVEEDPVSAVKKTIQYASMIHIKDFYYRPAVHNPGEGWFKTASANYLRGAIAGNGDVDIREIIKIIKNSAYDGFISVEFEGMEECKKGARISLENVKRIFSDAKAKGA</sequence>
<organism evidence="2 3">
    <name type="scientific">Metabacillus idriensis</name>
    <dbReference type="NCBI Taxonomy" id="324768"/>
    <lineage>
        <taxon>Bacteria</taxon>
        <taxon>Bacillati</taxon>
        <taxon>Bacillota</taxon>
        <taxon>Bacilli</taxon>
        <taxon>Bacillales</taxon>
        <taxon>Bacillaceae</taxon>
        <taxon>Metabacillus</taxon>
    </lineage>
</organism>
<dbReference type="SUPFAM" id="SSF51658">
    <property type="entry name" value="Xylose isomerase-like"/>
    <property type="match status" value="1"/>
</dbReference>
<dbReference type="PANTHER" id="PTHR12110:SF53">
    <property type="entry name" value="BLR5974 PROTEIN"/>
    <property type="match status" value="1"/>
</dbReference>
<dbReference type="Pfam" id="PF01261">
    <property type="entry name" value="AP_endonuc_2"/>
    <property type="match status" value="1"/>
</dbReference>